<keyword evidence="4" id="KW-1185">Reference proteome</keyword>
<feature type="region of interest" description="Disordered" evidence="1">
    <location>
        <begin position="324"/>
        <end position="349"/>
    </location>
</feature>
<evidence type="ECO:0000256" key="2">
    <source>
        <dbReference type="SAM" id="SignalP"/>
    </source>
</evidence>
<keyword evidence="2" id="KW-0732">Signal</keyword>
<dbReference type="OrthoDB" id="8926660at2759"/>
<protein>
    <submittedName>
        <fullName evidence="3">Neurosecretory protein VGF</fullName>
    </submittedName>
</protein>
<proteinExistence type="predicted"/>
<feature type="compositionally biased region" description="Basic and acidic residues" evidence="1">
    <location>
        <begin position="154"/>
        <end position="179"/>
    </location>
</feature>
<sequence>MTGHYDTLTFPTLLILLTGASFFHLSSPNPTNSPRHVENPHSNVPLGQTVSGVEKTWDKDNNIQSIQKEKTQEEEELFKDVDPKTLAAVLVEALNPSKAERRREGDKLYGLKENRKAETREAKKKDELKDVRIMEDDDQNGQQELKLIIATKWKEQEKEEEEERKKVQKQEEMMTEKVTSHITSQTVQVKTKKQLTSLEERRENGKGGAPQQGLTTPTQSIEEEEHLSPEEAKSLEAMIKEFPHFNTATKRDSFYKQNQRDNRGYSSYNDIIPINESSNFALSKNKLKWQEETQKALNLPTFREGNFMGDSNYGGYAVQSLPPAEQVEVEDNEPEEEEEKDEEVLSTEEEETYAKAEQEEMRRQVAEAQRAKKEEEKLADIASDMLLRYMIKQNNGKKKYSSFLPNAAEDKRSNEEQEMTEDAIDPQIIDTLIEISSKLHLPADDVVDIINDVEKKKKKVVPPALHRQKTITSLSSKSSHGISAMQISDNRSNYPISKQTSSTVNLLKTSFQEKMPTKSQDHWGKTAKPLLVKSNIWPKSQKPMSTKQQLWLKTPKSVWTGYTYLSSYRPNPDNYPIYFPPLPRTKPHYYIHKPAFILKKPSKTTFPPEHHSWNQPWLSEPPSDRHQKPYYTSYPFSLYPQTFHQVTIYKPHSLFQIPVISSQQRNLYNTALAPAVRRNKDYVSGTRTNDSNHEGLGKYIQKILMKRPQMLD</sequence>
<organism evidence="3 4">
    <name type="scientific">Channa argus</name>
    <name type="common">Northern snakehead</name>
    <name type="synonym">Ophicephalus argus</name>
    <dbReference type="NCBI Taxonomy" id="215402"/>
    <lineage>
        <taxon>Eukaryota</taxon>
        <taxon>Metazoa</taxon>
        <taxon>Chordata</taxon>
        <taxon>Craniata</taxon>
        <taxon>Vertebrata</taxon>
        <taxon>Euteleostomi</taxon>
        <taxon>Actinopterygii</taxon>
        <taxon>Neopterygii</taxon>
        <taxon>Teleostei</taxon>
        <taxon>Neoteleostei</taxon>
        <taxon>Acanthomorphata</taxon>
        <taxon>Anabantaria</taxon>
        <taxon>Anabantiformes</taxon>
        <taxon>Channoidei</taxon>
        <taxon>Channidae</taxon>
        <taxon>Channa</taxon>
    </lineage>
</organism>
<reference evidence="4" key="2">
    <citation type="submission" date="2019-02" db="EMBL/GenBank/DDBJ databases">
        <title>Opniocepnalus argus Var Kimnra genome.</title>
        <authorList>
            <person name="Zhou C."/>
            <person name="Xiao S."/>
        </authorList>
    </citation>
    <scope>NUCLEOTIDE SEQUENCE [LARGE SCALE GENOMIC DNA]</scope>
</reference>
<dbReference type="PANTHER" id="PTHR15159:SF2">
    <property type="entry name" value="NEUROSECRETORY PROTEIN VGF"/>
    <property type="match status" value="1"/>
</dbReference>
<name>A0A6G1Q4K2_CHAAH</name>
<dbReference type="InterPro" id="IPR026128">
    <property type="entry name" value="VGF"/>
</dbReference>
<accession>A0A6G1Q4K2</accession>
<evidence type="ECO:0000256" key="1">
    <source>
        <dbReference type="SAM" id="MobiDB-lite"/>
    </source>
</evidence>
<evidence type="ECO:0000313" key="4">
    <source>
        <dbReference type="Proteomes" id="UP000503349"/>
    </source>
</evidence>
<dbReference type="EMBL" id="CM015724">
    <property type="protein sequence ID" value="KAF3697432.1"/>
    <property type="molecule type" value="Genomic_DNA"/>
</dbReference>
<feature type="signal peptide" evidence="2">
    <location>
        <begin position="1"/>
        <end position="28"/>
    </location>
</feature>
<feature type="region of interest" description="Disordered" evidence="1">
    <location>
        <begin position="154"/>
        <end position="229"/>
    </location>
</feature>
<feature type="compositionally biased region" description="Polar residues" evidence="1">
    <location>
        <begin position="180"/>
        <end position="197"/>
    </location>
</feature>
<feature type="compositionally biased region" description="Acidic residues" evidence="1">
    <location>
        <begin position="327"/>
        <end position="349"/>
    </location>
</feature>
<dbReference type="Proteomes" id="UP000503349">
    <property type="component" value="Chromosome 13"/>
</dbReference>
<gene>
    <name evidence="3" type="ORF">EXN66_Car013112</name>
</gene>
<dbReference type="GO" id="GO:0005184">
    <property type="term" value="F:neuropeptide hormone activity"/>
    <property type="evidence" value="ECO:0007669"/>
    <property type="project" value="InterPro"/>
</dbReference>
<evidence type="ECO:0000313" key="3">
    <source>
        <dbReference type="EMBL" id="KAF3697432.1"/>
    </source>
</evidence>
<dbReference type="PANTHER" id="PTHR15159">
    <property type="entry name" value="NEUROSECRETORY PROTEIN VGF"/>
    <property type="match status" value="1"/>
</dbReference>
<feature type="chain" id="PRO_5026198105" evidence="2">
    <location>
        <begin position="29"/>
        <end position="712"/>
    </location>
</feature>
<reference evidence="3 4" key="1">
    <citation type="submission" date="2019-02" db="EMBL/GenBank/DDBJ databases">
        <title>Opniocepnalus argus genome.</title>
        <authorList>
            <person name="Zhou C."/>
            <person name="Xiao S."/>
        </authorList>
    </citation>
    <scope>NUCLEOTIDE SEQUENCE [LARGE SCALE GENOMIC DNA]</scope>
    <source>
        <strain evidence="3">OARG1902GOOAL</strain>
        <tissue evidence="3">Muscle</tissue>
    </source>
</reference>
<dbReference type="AlphaFoldDB" id="A0A6G1Q4K2"/>